<evidence type="ECO:0000313" key="9">
    <source>
        <dbReference type="Proteomes" id="UP000541154"/>
    </source>
</evidence>
<dbReference type="Proteomes" id="UP000541154">
    <property type="component" value="Unassembled WGS sequence"/>
</dbReference>
<keyword evidence="9" id="KW-1185">Reference proteome</keyword>
<reference evidence="8 9" key="1">
    <citation type="submission" date="2019-04" db="EMBL/GenBank/DDBJ databases">
        <title>Aspergillus burnettii sp. nov., novel species from soil in southeast Queensland.</title>
        <authorList>
            <person name="Gilchrist C.L.M."/>
            <person name="Pitt J.I."/>
            <person name="Lange L."/>
            <person name="Lacey H.J."/>
            <person name="Vuong D."/>
            <person name="Midgley D.J."/>
            <person name="Greenfield P."/>
            <person name="Bradbury M."/>
            <person name="Lacey E."/>
            <person name="Busk P.K."/>
            <person name="Pilgaard B."/>
            <person name="Chooi Y.H."/>
            <person name="Piggott A.M."/>
        </authorList>
    </citation>
    <scope>NUCLEOTIDE SEQUENCE [LARGE SCALE GENOMIC DNA]</scope>
    <source>
        <strain evidence="8 9">FRR 5400</strain>
    </source>
</reference>
<dbReference type="PROSITE" id="PS00108">
    <property type="entry name" value="PROTEIN_KINASE_ST"/>
    <property type="match status" value="1"/>
</dbReference>
<name>A0A8H6E3U8_PETAA</name>
<evidence type="ECO:0000256" key="1">
    <source>
        <dbReference type="ARBA" id="ARBA00004623"/>
    </source>
</evidence>
<dbReference type="PROSITE" id="PS50011">
    <property type="entry name" value="PROTEIN_KINASE_DOM"/>
    <property type="match status" value="1"/>
</dbReference>
<comment type="caution">
    <text evidence="8">The sequence shown here is derived from an EMBL/GenBank/DDBJ whole genome shotgun (WGS) entry which is preliminary data.</text>
</comment>
<dbReference type="GO" id="GO:0004674">
    <property type="term" value="F:protein serine/threonine kinase activity"/>
    <property type="evidence" value="ECO:0007669"/>
    <property type="project" value="InterPro"/>
</dbReference>
<feature type="compositionally biased region" description="Polar residues" evidence="6">
    <location>
        <begin position="437"/>
        <end position="448"/>
    </location>
</feature>
<dbReference type="Pfam" id="PF00069">
    <property type="entry name" value="Pkinase"/>
    <property type="match status" value="1"/>
</dbReference>
<dbReference type="EMBL" id="SPNV01000203">
    <property type="protein sequence ID" value="KAF5858496.1"/>
    <property type="molecule type" value="Genomic_DNA"/>
</dbReference>
<gene>
    <name evidence="8" type="ORF">ETB97_004337</name>
</gene>
<dbReference type="InterPro" id="IPR008271">
    <property type="entry name" value="Ser/Thr_kinase_AS"/>
</dbReference>
<dbReference type="InterPro" id="IPR015943">
    <property type="entry name" value="WD40/YVTN_repeat-like_dom_sf"/>
</dbReference>
<sequence length="824" mass="93332">MGRIDLVDDSCLETHFEFDSTSIQAIPRRTTHTYYGSEDGNMRRMAKSEEIWEFEEVVGEGSYGVVYRESCTKGRRKSHYRAVKRISKSGVVHYERELEAIAKFSHPKYRDCFVESSGWYNSDNFIFISMEWLQHGDLHAYLYRRQDREPLQIPESQAQQVVSQLLDGLKFMHENGFAHRDFKPSNVLLKSGPPEWWVKLGDFGISKRNLADSFMASGIQGTEAFRAPELWRYAEAGRPLTTLDYQTADIWALGETTFQMMTLQRTFNTRKEFASFEAGKVAFPSDVPDVHGVTREGQKFIKHLMRVQPWRRPTASQAIFDDWIKTANPNSPEGEYSDARRPLSASIEEIMRKIEHRQTRQQLVGLSASDKLAGIASWDTPTSMVSPGSRFGYEPSQSPHHPDEIHKLSEQIPSAFQTHDSQRPNSGKHDSPRNEMPYSNSLHPTGSIRSISFSKDSDRYICVEKGDPGLFGGGKDYVQIHGINTKRRFLVDGGVDGAQYSLNGQIFLWYNSDEISLWDSRTGARLWNTRWSAGARQVKSVFSHIKPIAISPDSIMVAAGIDEFILCWDIESGKLRHTIPIRFPGFQELRSISILPSGEIIAAGDWEDPSPDQSNMVVKKSFWLLLQSSPHLQPHFLNERFHNMTISLNEKSIAFLTSSQVSLFDISTGHEKHILQGATHTYSSFDQLSLLVRPDTVLMASIDTAMTEHGVQVKIWDLRPGTCPSQTIDLPDSIQSDSFFTSVAFSPNGETLAFGKADGSIHRIQTDFSKWKKESSQDDSGSSQDNEAYFQEGARITQSRHGEVVTINTEKTRSHIPSLEDLFK</sequence>
<evidence type="ECO:0000313" key="8">
    <source>
        <dbReference type="EMBL" id="KAF5858496.1"/>
    </source>
</evidence>
<evidence type="ECO:0000256" key="6">
    <source>
        <dbReference type="SAM" id="MobiDB-lite"/>
    </source>
</evidence>
<keyword evidence="4" id="KW-0072">Autophagy</keyword>
<dbReference type="SUPFAM" id="SSF56112">
    <property type="entry name" value="Protein kinase-like (PK-like)"/>
    <property type="match status" value="1"/>
</dbReference>
<dbReference type="InterPro" id="IPR011009">
    <property type="entry name" value="Kinase-like_dom_sf"/>
</dbReference>
<feature type="domain" description="Protein kinase" evidence="7">
    <location>
        <begin position="52"/>
        <end position="324"/>
    </location>
</feature>
<dbReference type="InterPro" id="IPR000719">
    <property type="entry name" value="Prot_kinase_dom"/>
</dbReference>
<dbReference type="InterPro" id="IPR045269">
    <property type="entry name" value="Atg1-like"/>
</dbReference>
<proteinExistence type="predicted"/>
<evidence type="ECO:0000259" key="7">
    <source>
        <dbReference type="PROSITE" id="PS50011"/>
    </source>
</evidence>
<feature type="region of interest" description="Disordered" evidence="6">
    <location>
        <begin position="771"/>
        <end position="795"/>
    </location>
</feature>
<dbReference type="GO" id="GO:0006914">
    <property type="term" value="P:autophagy"/>
    <property type="evidence" value="ECO:0007669"/>
    <property type="project" value="UniProtKB-KW"/>
</dbReference>
<dbReference type="InterPro" id="IPR011047">
    <property type="entry name" value="Quinoprotein_ADH-like_sf"/>
</dbReference>
<dbReference type="GO" id="GO:0034045">
    <property type="term" value="C:phagophore assembly site membrane"/>
    <property type="evidence" value="ECO:0007669"/>
    <property type="project" value="UniProtKB-SubCell"/>
</dbReference>
<organism evidence="8 9">
    <name type="scientific">Petromyces alliaceus</name>
    <name type="common">Aspergillus alliaceus</name>
    <dbReference type="NCBI Taxonomy" id="209559"/>
    <lineage>
        <taxon>Eukaryota</taxon>
        <taxon>Fungi</taxon>
        <taxon>Dikarya</taxon>
        <taxon>Ascomycota</taxon>
        <taxon>Pezizomycotina</taxon>
        <taxon>Eurotiomycetes</taxon>
        <taxon>Eurotiomycetidae</taxon>
        <taxon>Eurotiales</taxon>
        <taxon>Aspergillaceae</taxon>
        <taxon>Aspergillus</taxon>
        <taxon>Aspergillus subgen. Circumdati</taxon>
    </lineage>
</organism>
<dbReference type="Gene3D" id="1.10.510.10">
    <property type="entry name" value="Transferase(Phosphotransferase) domain 1"/>
    <property type="match status" value="1"/>
</dbReference>
<feature type="region of interest" description="Disordered" evidence="6">
    <location>
        <begin position="384"/>
        <end position="404"/>
    </location>
</feature>
<evidence type="ECO:0000256" key="2">
    <source>
        <dbReference type="ARBA" id="ARBA00018572"/>
    </source>
</evidence>
<dbReference type="SUPFAM" id="SSF50998">
    <property type="entry name" value="Quinoprotein alcohol dehydrogenase-like"/>
    <property type="match status" value="1"/>
</dbReference>
<dbReference type="GO" id="GO:0010506">
    <property type="term" value="P:regulation of autophagy"/>
    <property type="evidence" value="ECO:0007669"/>
    <property type="project" value="InterPro"/>
</dbReference>
<dbReference type="Gene3D" id="2.130.10.10">
    <property type="entry name" value="YVTN repeat-like/Quinoprotein amine dehydrogenase"/>
    <property type="match status" value="2"/>
</dbReference>
<dbReference type="AlphaFoldDB" id="A0A8H6E3U8"/>
<dbReference type="GO" id="GO:0005524">
    <property type="term" value="F:ATP binding"/>
    <property type="evidence" value="ECO:0007669"/>
    <property type="project" value="InterPro"/>
</dbReference>
<feature type="region of interest" description="Disordered" evidence="6">
    <location>
        <begin position="417"/>
        <end position="448"/>
    </location>
</feature>
<dbReference type="CDD" id="cd00180">
    <property type="entry name" value="PKc"/>
    <property type="match status" value="1"/>
</dbReference>
<protein>
    <recommendedName>
        <fullName evidence="2">Serine/threonine-protein kinase ATG1</fullName>
    </recommendedName>
    <alternativeName>
        <fullName evidence="5">Autophagy-related protein 1</fullName>
    </alternativeName>
    <alternativeName>
        <fullName evidence="3">Serine/threonine-protein kinase atg1</fullName>
    </alternativeName>
</protein>
<accession>A0A8H6E3U8</accession>
<dbReference type="PANTHER" id="PTHR24348:SF68">
    <property type="entry name" value="SERINE_THREONINE-PROTEIN KINASE ATG1C"/>
    <property type="match status" value="1"/>
</dbReference>
<evidence type="ECO:0000256" key="4">
    <source>
        <dbReference type="ARBA" id="ARBA00023006"/>
    </source>
</evidence>
<comment type="subcellular location">
    <subcellularLocation>
        <location evidence="1">Preautophagosomal structure membrane</location>
        <topology evidence="1">Peripheral membrane protein</topology>
    </subcellularLocation>
</comment>
<evidence type="ECO:0000256" key="3">
    <source>
        <dbReference type="ARBA" id="ARBA00019599"/>
    </source>
</evidence>
<dbReference type="PANTHER" id="PTHR24348">
    <property type="entry name" value="SERINE/THREONINE-PROTEIN KINASE UNC-51-RELATED"/>
    <property type="match status" value="1"/>
</dbReference>
<evidence type="ECO:0000256" key="5">
    <source>
        <dbReference type="ARBA" id="ARBA00030237"/>
    </source>
</evidence>